<accession>A0ABX8BHP8</accession>
<dbReference type="RefSeq" id="WP_220561563.1">
    <property type="nucleotide sequence ID" value="NZ_CP074133.1"/>
</dbReference>
<evidence type="ECO:0000313" key="1">
    <source>
        <dbReference type="EMBL" id="QUX20368.1"/>
    </source>
</evidence>
<sequence length="53" mass="5807">MSDEVLAAVLMSFGRGHVSCAEARRDPIAALGPLANHTISWTLIRATYRPRRA</sequence>
<evidence type="ECO:0000313" key="2">
    <source>
        <dbReference type="Proteomes" id="UP000676079"/>
    </source>
</evidence>
<reference evidence="1 2" key="1">
    <citation type="submission" date="2021-05" db="EMBL/GenBank/DDBJ databases">
        <title>Direct Submission.</title>
        <authorList>
            <person name="Li K."/>
            <person name="Gao J."/>
        </authorList>
    </citation>
    <scope>NUCLEOTIDE SEQUENCE [LARGE SCALE GENOMIC DNA]</scope>
    <source>
        <strain evidence="1 2">Mg02</strain>
    </source>
</reference>
<name>A0ABX8BHP8_9ACTN</name>
<gene>
    <name evidence="1" type="ORF">KGD84_17730</name>
</gene>
<proteinExistence type="predicted"/>
<keyword evidence="2" id="KW-1185">Reference proteome</keyword>
<dbReference type="Proteomes" id="UP000676079">
    <property type="component" value="Chromosome"/>
</dbReference>
<organism evidence="1 2">
    <name type="scientific">Nocardiopsis changdeensis</name>
    <dbReference type="NCBI Taxonomy" id="2831969"/>
    <lineage>
        <taxon>Bacteria</taxon>
        <taxon>Bacillati</taxon>
        <taxon>Actinomycetota</taxon>
        <taxon>Actinomycetes</taxon>
        <taxon>Streptosporangiales</taxon>
        <taxon>Nocardiopsidaceae</taxon>
        <taxon>Nocardiopsis</taxon>
    </lineage>
</organism>
<dbReference type="EMBL" id="CP074133">
    <property type="protein sequence ID" value="QUX20368.1"/>
    <property type="molecule type" value="Genomic_DNA"/>
</dbReference>
<protein>
    <submittedName>
        <fullName evidence="1">Uncharacterized protein</fullName>
    </submittedName>
</protein>